<reference evidence="1 2" key="1">
    <citation type="submission" date="2020-10" db="EMBL/GenBank/DDBJ databases">
        <authorList>
            <person name="Sedaghatjoo S."/>
        </authorList>
    </citation>
    <scope>NUCLEOTIDE SEQUENCE [LARGE SCALE GENOMIC DNA]</scope>
    <source>
        <strain evidence="1 2">LLFL</strain>
    </source>
</reference>
<feature type="non-terminal residue" evidence="1">
    <location>
        <position position="1"/>
    </location>
</feature>
<proteinExistence type="predicted"/>
<evidence type="ECO:0000313" key="2">
    <source>
        <dbReference type="Proteomes" id="UP000836404"/>
    </source>
</evidence>
<organism evidence="1 2">
    <name type="scientific">Tilletia laevis</name>
    <dbReference type="NCBI Taxonomy" id="157183"/>
    <lineage>
        <taxon>Eukaryota</taxon>
        <taxon>Fungi</taxon>
        <taxon>Dikarya</taxon>
        <taxon>Basidiomycota</taxon>
        <taxon>Ustilaginomycotina</taxon>
        <taxon>Exobasidiomycetes</taxon>
        <taxon>Tilletiales</taxon>
        <taxon>Tilletiaceae</taxon>
        <taxon>Tilletia</taxon>
    </lineage>
</organism>
<evidence type="ECO:0000313" key="1">
    <source>
        <dbReference type="EMBL" id="CAD6922136.1"/>
    </source>
</evidence>
<protein>
    <submittedName>
        <fullName evidence="1">Uncharacterized protein</fullName>
    </submittedName>
</protein>
<dbReference type="Proteomes" id="UP000836404">
    <property type="component" value="Unassembled WGS sequence"/>
</dbReference>
<dbReference type="AlphaFoldDB" id="A0A9N8LSL8"/>
<gene>
    <name evidence="1" type="ORF">JKILLFL_G4989</name>
</gene>
<dbReference type="EMBL" id="CAJHJF010001872">
    <property type="protein sequence ID" value="CAD6922136.1"/>
    <property type="molecule type" value="Genomic_DNA"/>
</dbReference>
<accession>A0A9N8LSL8</accession>
<sequence length="21" mass="2348">MKAALKQFPSDVARSLEMLVL</sequence>
<name>A0A9N8LSL8_9BASI</name>
<comment type="caution">
    <text evidence="1">The sequence shown here is derived from an EMBL/GenBank/DDBJ whole genome shotgun (WGS) entry which is preliminary data.</text>
</comment>
<keyword evidence="2" id="KW-1185">Reference proteome</keyword>